<dbReference type="RefSeq" id="WP_146399380.1">
    <property type="nucleotide sequence ID" value="NZ_SJPJ01000001.1"/>
</dbReference>
<dbReference type="Gene3D" id="3.20.20.190">
    <property type="entry name" value="Phosphatidylinositol (PI) phosphodiesterase"/>
    <property type="match status" value="1"/>
</dbReference>
<gene>
    <name evidence="1" type="ORF">CA13_41700</name>
</gene>
<evidence type="ECO:0008006" key="3">
    <source>
        <dbReference type="Google" id="ProtNLM"/>
    </source>
</evidence>
<dbReference type="OrthoDB" id="9810159at2"/>
<accession>A0A5C5Z6I4</accession>
<dbReference type="GO" id="GO:0006629">
    <property type="term" value="P:lipid metabolic process"/>
    <property type="evidence" value="ECO:0007669"/>
    <property type="project" value="InterPro"/>
</dbReference>
<dbReference type="GO" id="GO:0008081">
    <property type="term" value="F:phosphoric diester hydrolase activity"/>
    <property type="evidence" value="ECO:0007669"/>
    <property type="project" value="InterPro"/>
</dbReference>
<evidence type="ECO:0000313" key="1">
    <source>
        <dbReference type="EMBL" id="TWT82707.1"/>
    </source>
</evidence>
<organism evidence="1 2">
    <name type="scientific">Novipirellula herctigrandis</name>
    <dbReference type="NCBI Taxonomy" id="2527986"/>
    <lineage>
        <taxon>Bacteria</taxon>
        <taxon>Pseudomonadati</taxon>
        <taxon>Planctomycetota</taxon>
        <taxon>Planctomycetia</taxon>
        <taxon>Pirellulales</taxon>
        <taxon>Pirellulaceae</taxon>
        <taxon>Novipirellula</taxon>
    </lineage>
</organism>
<dbReference type="Proteomes" id="UP000315010">
    <property type="component" value="Unassembled WGS sequence"/>
</dbReference>
<keyword evidence="2" id="KW-1185">Reference proteome</keyword>
<dbReference type="AlphaFoldDB" id="A0A5C5Z6I4"/>
<dbReference type="EMBL" id="SJPJ01000001">
    <property type="protein sequence ID" value="TWT82707.1"/>
    <property type="molecule type" value="Genomic_DNA"/>
</dbReference>
<protein>
    <recommendedName>
        <fullName evidence="3">Cytoplasmic glycerophosphodiester phosphodiesterase</fullName>
    </recommendedName>
</protein>
<evidence type="ECO:0000313" key="2">
    <source>
        <dbReference type="Proteomes" id="UP000315010"/>
    </source>
</evidence>
<dbReference type="InterPro" id="IPR017946">
    <property type="entry name" value="PLC-like_Pdiesterase_TIM-brl"/>
</dbReference>
<comment type="caution">
    <text evidence="1">The sequence shown here is derived from an EMBL/GenBank/DDBJ whole genome shotgun (WGS) entry which is preliminary data.</text>
</comment>
<sequence length="226" mass="25957">MKIDLLAHRGAWNDPDEQNQSIAFERALSAGFGIETDVRDHRGKLIVSHDPLTQDENDCLCLDDFCRLYRKLNANSCLALNIKSDGLAAKVQEILTHHDINNFFVFDMSIPDMLGYLNQSLPCFTRQSEFEHSPVLYEQSSGVWLDAFESTWFDAGLIETHLANRKNVCVVSSELHGRSREQLWPMLRQFIDRNDSDAKLMLCTDFPHDFHHDDQGVLQDSQRFLA</sequence>
<dbReference type="SUPFAM" id="SSF51695">
    <property type="entry name" value="PLC-like phosphodiesterases"/>
    <property type="match status" value="1"/>
</dbReference>
<reference evidence="1 2" key="1">
    <citation type="submission" date="2019-02" db="EMBL/GenBank/DDBJ databases">
        <title>Deep-cultivation of Planctomycetes and their phenomic and genomic characterization uncovers novel biology.</title>
        <authorList>
            <person name="Wiegand S."/>
            <person name="Jogler M."/>
            <person name="Boedeker C."/>
            <person name="Pinto D."/>
            <person name="Vollmers J."/>
            <person name="Rivas-Marin E."/>
            <person name="Kohn T."/>
            <person name="Peeters S.H."/>
            <person name="Heuer A."/>
            <person name="Rast P."/>
            <person name="Oberbeckmann S."/>
            <person name="Bunk B."/>
            <person name="Jeske O."/>
            <person name="Meyerdierks A."/>
            <person name="Storesund J.E."/>
            <person name="Kallscheuer N."/>
            <person name="Luecker S."/>
            <person name="Lage O.M."/>
            <person name="Pohl T."/>
            <person name="Merkel B.J."/>
            <person name="Hornburger P."/>
            <person name="Mueller R.-W."/>
            <person name="Bruemmer F."/>
            <person name="Labrenz M."/>
            <person name="Spormann A.M."/>
            <person name="Op Den Camp H."/>
            <person name="Overmann J."/>
            <person name="Amann R."/>
            <person name="Jetten M.S.M."/>
            <person name="Mascher T."/>
            <person name="Medema M.H."/>
            <person name="Devos D.P."/>
            <person name="Kaster A.-K."/>
            <person name="Ovreas L."/>
            <person name="Rohde M."/>
            <person name="Galperin M.Y."/>
            <person name="Jogler C."/>
        </authorList>
    </citation>
    <scope>NUCLEOTIDE SEQUENCE [LARGE SCALE GENOMIC DNA]</scope>
    <source>
        <strain evidence="1 2">CA13</strain>
    </source>
</reference>
<name>A0A5C5Z6I4_9BACT</name>
<proteinExistence type="predicted"/>